<accession>W8P0A7</accession>
<evidence type="ECO:0000313" key="2">
    <source>
        <dbReference type="Proteomes" id="UP000019700"/>
    </source>
</evidence>
<keyword evidence="2" id="KW-1185">Reference proteome</keyword>
<dbReference type="Proteomes" id="UP000019700">
    <property type="component" value="Genome"/>
</dbReference>
<dbReference type="GeneID" id="18938373"/>
<evidence type="ECO:0000313" key="1">
    <source>
        <dbReference type="EMBL" id="AHL18532.1"/>
    </source>
</evidence>
<dbReference type="KEGG" id="vg:18938373"/>
<sequence>MTTLDGNKIDRYGTHVPHWAPEDADTPETYAADASGELRAIVNPRADGFGYCIETWAEGVGLTTYWSTPEWADAVAFADDFVRPFPESEEDYALACDAMHAANPHRFEGEL</sequence>
<dbReference type="EMBL" id="KJ173786">
    <property type="protein sequence ID" value="AHL18532.1"/>
    <property type="molecule type" value="Genomic_DNA"/>
</dbReference>
<organism evidence="1 2">
    <name type="scientific">Microbacterium phage vB_MoxS-ISF9</name>
    <dbReference type="NCBI Taxonomy" id="1458670"/>
    <lineage>
        <taxon>Viruses</taxon>
        <taxon>Duplodnaviria</taxon>
        <taxon>Heunggongvirae</taxon>
        <taxon>Uroviricota</taxon>
        <taxon>Caudoviricetes</taxon>
        <taxon>Farahnazvirus</taxon>
        <taxon>Farahnazvirus ISF9</taxon>
    </lineage>
</organism>
<dbReference type="RefSeq" id="YP_009021507.1">
    <property type="nucleotide sequence ID" value="NC_023859.1"/>
</dbReference>
<gene>
    <name evidence="1" type="ORF">ISF9_062</name>
</gene>
<protein>
    <submittedName>
        <fullName evidence="1">Uncharacterized protein</fullName>
    </submittedName>
</protein>
<reference evidence="1 2" key="1">
    <citation type="journal article" date="2014" name="Arch. Virol.">
        <title>Complete genome sequence of a novel phage, vB_MoxS-ISF9, infecting methylotrophic Microbacterium: first report of a virulent Microbacterium phage.</title>
        <authorList>
            <person name="Zamani I."/>
            <person name="Bouzari M."/>
            <person name="Emtiazi G."/>
            <person name="Ghasemi S.M."/>
            <person name="Chang H.I."/>
        </authorList>
    </citation>
    <scope>NUCLEOTIDE SEQUENCE [LARGE SCALE GENOMIC DNA]</scope>
</reference>
<proteinExistence type="predicted"/>
<name>W8P0A7_9CAUD</name>